<comment type="caution">
    <text evidence="2">The sequence shown here is derived from an EMBL/GenBank/DDBJ whole genome shotgun (WGS) entry which is preliminary data.</text>
</comment>
<organism evidence="2 3">
    <name type="scientific">Virgibacillus sediminis</name>
    <dbReference type="NCBI Taxonomy" id="202260"/>
    <lineage>
        <taxon>Bacteria</taxon>
        <taxon>Bacillati</taxon>
        <taxon>Bacillota</taxon>
        <taxon>Bacilli</taxon>
        <taxon>Bacillales</taxon>
        <taxon>Bacillaceae</taxon>
        <taxon>Virgibacillus</taxon>
    </lineage>
</organism>
<dbReference type="EMBL" id="JBHRRZ010000015">
    <property type="protein sequence ID" value="MFC2948544.1"/>
    <property type="molecule type" value="Genomic_DNA"/>
</dbReference>
<dbReference type="InterPro" id="IPR006528">
    <property type="entry name" value="Phage_head_morphogenesis_dom"/>
</dbReference>
<evidence type="ECO:0000313" key="2">
    <source>
        <dbReference type="EMBL" id="MFC2948544.1"/>
    </source>
</evidence>
<proteinExistence type="predicted"/>
<evidence type="ECO:0000313" key="3">
    <source>
        <dbReference type="Proteomes" id="UP001595387"/>
    </source>
</evidence>
<feature type="domain" description="Phage head morphogenesis" evidence="1">
    <location>
        <begin position="147"/>
        <end position="251"/>
    </location>
</feature>
<keyword evidence="3" id="KW-1185">Reference proteome</keyword>
<dbReference type="Pfam" id="PF04233">
    <property type="entry name" value="Phage_Mu_F"/>
    <property type="match status" value="1"/>
</dbReference>
<gene>
    <name evidence="2" type="ORF">ACFODW_09350</name>
</gene>
<dbReference type="RefSeq" id="WP_390305647.1">
    <property type="nucleotide sequence ID" value="NZ_JBHRRZ010000015.1"/>
</dbReference>
<protein>
    <submittedName>
        <fullName evidence="2">Minor capsid protein</fullName>
    </submittedName>
</protein>
<dbReference type="NCBIfam" id="TIGR01641">
    <property type="entry name" value="phageSPP1_gp7"/>
    <property type="match status" value="1"/>
</dbReference>
<sequence length="256" mass="29208">MARKVRPTRFPNSVAVTYSRDLKRQVREMGKVSLDVFDNQIKEEIKALKRSDSIEIRMDGPLSLIQSAITVITNEANRIYDVHVSTQIATNFVKLLDKANFKNMASQGKIKGVDPTDNSDKLSDFMEAAIQENVSYITNIKDTYMTNVERIILQGAKKSSTIKDIRQQLMEQTGMTRRRAEFIATDQAGTIFGQMTAERHQNMGVKEFIWRTSGDERVRESHEELDGKKFSYKNPPDVGMPGEDFRCRCVAEPVFE</sequence>
<evidence type="ECO:0000259" key="1">
    <source>
        <dbReference type="Pfam" id="PF04233"/>
    </source>
</evidence>
<dbReference type="Proteomes" id="UP001595387">
    <property type="component" value="Unassembled WGS sequence"/>
</dbReference>
<name>A0ABV7A6U5_9BACI</name>
<accession>A0ABV7A6U5</accession>
<reference evidence="3" key="1">
    <citation type="journal article" date="2019" name="Int. J. Syst. Evol. Microbiol.">
        <title>The Global Catalogue of Microorganisms (GCM) 10K type strain sequencing project: providing services to taxonomists for standard genome sequencing and annotation.</title>
        <authorList>
            <consortium name="The Broad Institute Genomics Platform"/>
            <consortium name="The Broad Institute Genome Sequencing Center for Infectious Disease"/>
            <person name="Wu L."/>
            <person name="Ma J."/>
        </authorList>
    </citation>
    <scope>NUCLEOTIDE SEQUENCE [LARGE SCALE GENOMIC DNA]</scope>
    <source>
        <strain evidence="3">KCTC 13193</strain>
    </source>
</reference>